<dbReference type="EMBL" id="FOJI01000009">
    <property type="protein sequence ID" value="SEW31571.1"/>
    <property type="molecule type" value="Genomic_DNA"/>
</dbReference>
<evidence type="ECO:0000256" key="6">
    <source>
        <dbReference type="PROSITE-ProRule" id="PRU01248"/>
    </source>
</evidence>
<dbReference type="SUPFAM" id="SSF56349">
    <property type="entry name" value="DNA breaking-rejoining enzymes"/>
    <property type="match status" value="1"/>
</dbReference>
<dbReference type="Pfam" id="PF14659">
    <property type="entry name" value="Phage_int_SAM_3"/>
    <property type="match status" value="1"/>
</dbReference>
<accession>A0A1I0QVF8</accession>
<dbReference type="Gene3D" id="1.10.150.130">
    <property type="match status" value="1"/>
</dbReference>
<organism evidence="9 10">
    <name type="scientific">[Clostridium] fimetarium</name>
    <dbReference type="NCBI Taxonomy" id="99656"/>
    <lineage>
        <taxon>Bacteria</taxon>
        <taxon>Bacillati</taxon>
        <taxon>Bacillota</taxon>
        <taxon>Clostridia</taxon>
        <taxon>Lachnospirales</taxon>
        <taxon>Lachnospiraceae</taxon>
    </lineage>
</organism>
<dbReference type="Gene3D" id="1.10.443.10">
    <property type="entry name" value="Intergrase catalytic core"/>
    <property type="match status" value="1"/>
</dbReference>
<evidence type="ECO:0000259" key="7">
    <source>
        <dbReference type="PROSITE" id="PS51898"/>
    </source>
</evidence>
<dbReference type="InterPro" id="IPR002104">
    <property type="entry name" value="Integrase_catalytic"/>
</dbReference>
<dbReference type="GO" id="GO:0006310">
    <property type="term" value="P:DNA recombination"/>
    <property type="evidence" value="ECO:0007669"/>
    <property type="project" value="UniProtKB-KW"/>
</dbReference>
<evidence type="ECO:0000256" key="3">
    <source>
        <dbReference type="ARBA" id="ARBA00022908"/>
    </source>
</evidence>
<dbReference type="InterPro" id="IPR044068">
    <property type="entry name" value="CB"/>
</dbReference>
<keyword evidence="4 6" id="KW-0238">DNA-binding</keyword>
<evidence type="ECO:0000256" key="4">
    <source>
        <dbReference type="ARBA" id="ARBA00023125"/>
    </source>
</evidence>
<dbReference type="InterPro" id="IPR013762">
    <property type="entry name" value="Integrase-like_cat_sf"/>
</dbReference>
<evidence type="ECO:0000313" key="10">
    <source>
        <dbReference type="Proteomes" id="UP000199701"/>
    </source>
</evidence>
<dbReference type="PANTHER" id="PTHR30629:SF2">
    <property type="entry name" value="PROPHAGE INTEGRASE INTS-RELATED"/>
    <property type="match status" value="1"/>
</dbReference>
<comment type="similarity">
    <text evidence="2">Belongs to the 'phage' integrase family.</text>
</comment>
<keyword evidence="10" id="KW-1185">Reference proteome</keyword>
<dbReference type="GO" id="GO:0003677">
    <property type="term" value="F:DNA binding"/>
    <property type="evidence" value="ECO:0007669"/>
    <property type="project" value="UniProtKB-UniRule"/>
</dbReference>
<dbReference type="InterPro" id="IPR004107">
    <property type="entry name" value="Integrase_SAM-like_N"/>
</dbReference>
<dbReference type="OrthoDB" id="111144at2"/>
<dbReference type="Pfam" id="PF00589">
    <property type="entry name" value="Phage_integrase"/>
    <property type="match status" value="1"/>
</dbReference>
<keyword evidence="5" id="KW-0233">DNA recombination</keyword>
<evidence type="ECO:0000256" key="1">
    <source>
        <dbReference type="ARBA" id="ARBA00003283"/>
    </source>
</evidence>
<dbReference type="PROSITE" id="PS51900">
    <property type="entry name" value="CB"/>
    <property type="match status" value="1"/>
</dbReference>
<dbReference type="Proteomes" id="UP000199701">
    <property type="component" value="Unassembled WGS sequence"/>
</dbReference>
<keyword evidence="3" id="KW-0229">DNA integration</keyword>
<gene>
    <name evidence="9" type="ORF">SAMN05421659_109161</name>
</gene>
<dbReference type="Gene3D" id="3.30.160.60">
    <property type="entry name" value="Classic Zinc Finger"/>
    <property type="match status" value="1"/>
</dbReference>
<dbReference type="InterPro" id="IPR011010">
    <property type="entry name" value="DNA_brk_join_enz"/>
</dbReference>
<evidence type="ECO:0000256" key="5">
    <source>
        <dbReference type="ARBA" id="ARBA00023172"/>
    </source>
</evidence>
<sequence>MGTDLKGRELGKFLSERANGTYMAKYHNSNGQLKYILDKNLDNLRTKLETALTNDIHGIGGDGLDVTVNEFFSIWINKYKSNLAGTTKAGYRNAYNHIANAIGEMNLTDVRAIDFINLFDDMQEMGHKPSSIQQVKMISQQIFQAALSNDFISKNPLLGVILYSKKEIKKMVLSDIEIERFFTYIHKAKYDWENLYQLLYLTGMRSGEIRSLIWDNINFKKMQITIDRTVREINKNGERKFEINNPKTKSSSRIIPITPAIEKVLITHKGNNETVDIDTYSEFGDLVFTKNGKMISQSSLCSSLRSIEKYMNDERLVIQHLHPHMFRHMFTSQAIASGMNIKNVSAILGHKSIRTTLDIYDHPTQDNLKDSMSKFKAIGVKMV</sequence>
<reference evidence="9 10" key="1">
    <citation type="submission" date="2016-10" db="EMBL/GenBank/DDBJ databases">
        <authorList>
            <person name="de Groot N.N."/>
        </authorList>
    </citation>
    <scope>NUCLEOTIDE SEQUENCE [LARGE SCALE GENOMIC DNA]</scope>
    <source>
        <strain evidence="9 10">DSM 9179</strain>
    </source>
</reference>
<dbReference type="PANTHER" id="PTHR30629">
    <property type="entry name" value="PROPHAGE INTEGRASE"/>
    <property type="match status" value="1"/>
</dbReference>
<evidence type="ECO:0000313" key="9">
    <source>
        <dbReference type="EMBL" id="SEW31571.1"/>
    </source>
</evidence>
<evidence type="ECO:0000256" key="2">
    <source>
        <dbReference type="ARBA" id="ARBA00008857"/>
    </source>
</evidence>
<dbReference type="GO" id="GO:0015074">
    <property type="term" value="P:DNA integration"/>
    <property type="evidence" value="ECO:0007669"/>
    <property type="project" value="UniProtKB-KW"/>
</dbReference>
<feature type="domain" description="Core-binding (CB)" evidence="8">
    <location>
        <begin position="66"/>
        <end position="147"/>
    </location>
</feature>
<dbReference type="PROSITE" id="PS51898">
    <property type="entry name" value="TYR_RECOMBINASE"/>
    <property type="match status" value="1"/>
</dbReference>
<dbReference type="InterPro" id="IPR050808">
    <property type="entry name" value="Phage_Integrase"/>
</dbReference>
<protein>
    <submittedName>
        <fullName evidence="9">Site-specific recombinase XerD</fullName>
    </submittedName>
</protein>
<comment type="function">
    <text evidence="1">Site-specific tyrosine recombinase, which acts by catalyzing the cutting and rejoining of the recombining DNA molecules.</text>
</comment>
<dbReference type="RefSeq" id="WP_092454543.1">
    <property type="nucleotide sequence ID" value="NZ_FOJI01000009.1"/>
</dbReference>
<feature type="domain" description="Tyr recombinase" evidence="7">
    <location>
        <begin position="166"/>
        <end position="373"/>
    </location>
</feature>
<evidence type="ECO:0000259" key="8">
    <source>
        <dbReference type="PROSITE" id="PS51900"/>
    </source>
</evidence>
<dbReference type="STRING" id="99656.SAMN05421659_109161"/>
<dbReference type="CDD" id="cd01189">
    <property type="entry name" value="INT_ICEBs1_C_like"/>
    <property type="match status" value="1"/>
</dbReference>
<dbReference type="InterPro" id="IPR010998">
    <property type="entry name" value="Integrase_recombinase_N"/>
</dbReference>
<name>A0A1I0QVF8_9FIRM</name>
<proteinExistence type="inferred from homology"/>
<dbReference type="AlphaFoldDB" id="A0A1I0QVF8"/>